<dbReference type="GO" id="GO:0042554">
    <property type="term" value="P:superoxide anion generation"/>
    <property type="evidence" value="ECO:0007669"/>
    <property type="project" value="TreeGrafter"/>
</dbReference>
<keyword evidence="9" id="KW-1185">Reference proteome</keyword>
<dbReference type="Gene3D" id="3.40.50.80">
    <property type="entry name" value="Nucleotide-binding domain of ferredoxin-NADP reductase (FNR) module"/>
    <property type="match status" value="1"/>
</dbReference>
<dbReference type="InterPro" id="IPR013130">
    <property type="entry name" value="Fe3_Rdtase_TM_dom"/>
</dbReference>
<evidence type="ECO:0000313" key="9">
    <source>
        <dbReference type="Proteomes" id="UP001153620"/>
    </source>
</evidence>
<dbReference type="SUPFAM" id="SSF52343">
    <property type="entry name" value="Ferredoxin reductase-like, C-terminal NADP-linked domain"/>
    <property type="match status" value="1"/>
</dbReference>
<dbReference type="InterPro" id="IPR017927">
    <property type="entry name" value="FAD-bd_FR_type"/>
</dbReference>
<evidence type="ECO:0000313" key="8">
    <source>
        <dbReference type="EMBL" id="CAG9808615.1"/>
    </source>
</evidence>
<evidence type="ECO:0000256" key="5">
    <source>
        <dbReference type="ARBA" id="ARBA00023136"/>
    </source>
</evidence>
<dbReference type="InterPro" id="IPR013121">
    <property type="entry name" value="Fe_red_NAD-bd_6"/>
</dbReference>
<dbReference type="PROSITE" id="PS51384">
    <property type="entry name" value="FAD_FR"/>
    <property type="match status" value="1"/>
</dbReference>
<dbReference type="PANTHER" id="PTHR11972">
    <property type="entry name" value="NADPH OXIDASE"/>
    <property type="match status" value="1"/>
</dbReference>
<feature type="transmembrane region" description="Helical" evidence="6">
    <location>
        <begin position="26"/>
        <end position="48"/>
    </location>
</feature>
<evidence type="ECO:0000256" key="3">
    <source>
        <dbReference type="ARBA" id="ARBA00022989"/>
    </source>
</evidence>
<feature type="transmembrane region" description="Helical" evidence="6">
    <location>
        <begin position="200"/>
        <end position="221"/>
    </location>
</feature>
<dbReference type="OrthoDB" id="436496at2759"/>
<dbReference type="AlphaFoldDB" id="A0A9N9S219"/>
<feature type="transmembrane region" description="Helical" evidence="6">
    <location>
        <begin position="274"/>
        <end position="294"/>
    </location>
</feature>
<feature type="transmembrane region" description="Helical" evidence="6">
    <location>
        <begin position="68"/>
        <end position="90"/>
    </location>
</feature>
<evidence type="ECO:0000256" key="2">
    <source>
        <dbReference type="ARBA" id="ARBA00022692"/>
    </source>
</evidence>
<feature type="transmembrane region" description="Helical" evidence="6">
    <location>
        <begin position="122"/>
        <end position="146"/>
    </location>
</feature>
<dbReference type="InterPro" id="IPR050369">
    <property type="entry name" value="RBOH/FRE"/>
</dbReference>
<feature type="domain" description="FAD-binding FR-type" evidence="7">
    <location>
        <begin position="296"/>
        <end position="422"/>
    </location>
</feature>
<reference evidence="8" key="2">
    <citation type="submission" date="2022-10" db="EMBL/GenBank/DDBJ databases">
        <authorList>
            <consortium name="ENA_rothamsted_submissions"/>
            <consortium name="culmorum"/>
            <person name="King R."/>
        </authorList>
    </citation>
    <scope>NUCLEOTIDE SEQUENCE</scope>
</reference>
<keyword evidence="3 6" id="KW-1133">Transmembrane helix</keyword>
<evidence type="ECO:0000256" key="6">
    <source>
        <dbReference type="SAM" id="Phobius"/>
    </source>
</evidence>
<dbReference type="SUPFAM" id="SSF63380">
    <property type="entry name" value="Riboflavin synthase domain-like"/>
    <property type="match status" value="1"/>
</dbReference>
<protein>
    <recommendedName>
        <fullName evidence="7">FAD-binding FR-type domain-containing protein</fullName>
    </recommendedName>
</protein>
<accession>A0A9N9S219</accession>
<feature type="transmembrane region" description="Helical" evidence="6">
    <location>
        <begin position="429"/>
        <end position="449"/>
    </location>
</feature>
<comment type="subcellular location">
    <subcellularLocation>
        <location evidence="1">Membrane</location>
        <topology evidence="1">Multi-pass membrane protein</topology>
    </subcellularLocation>
</comment>
<dbReference type="GO" id="GO:0006952">
    <property type="term" value="P:defense response"/>
    <property type="evidence" value="ECO:0007669"/>
    <property type="project" value="TreeGrafter"/>
</dbReference>
<dbReference type="GO" id="GO:0016175">
    <property type="term" value="F:superoxide-generating NAD(P)H oxidase activity"/>
    <property type="evidence" value="ECO:0007669"/>
    <property type="project" value="TreeGrafter"/>
</dbReference>
<proteinExistence type="predicted"/>
<keyword evidence="4" id="KW-0560">Oxidoreductase</keyword>
<dbReference type="CDD" id="cd06186">
    <property type="entry name" value="NOX_Duox_like_FAD_NADP"/>
    <property type="match status" value="1"/>
</dbReference>
<dbReference type="PANTHER" id="PTHR11972:SF153">
    <property type="entry name" value="SUPEROXIDE-GENERATING NADPH OXIDASE HEAVY CHAIN SUBUNIT A"/>
    <property type="match status" value="1"/>
</dbReference>
<name>A0A9N9S219_9DIPT</name>
<dbReference type="InterPro" id="IPR013112">
    <property type="entry name" value="FAD-bd_8"/>
</dbReference>
<evidence type="ECO:0000256" key="1">
    <source>
        <dbReference type="ARBA" id="ARBA00004141"/>
    </source>
</evidence>
<dbReference type="InterPro" id="IPR017938">
    <property type="entry name" value="Riboflavin_synthase-like_b-brl"/>
</dbReference>
<gene>
    <name evidence="8" type="ORF">CHIRRI_LOCUS11453</name>
</gene>
<organism evidence="8 9">
    <name type="scientific">Chironomus riparius</name>
    <dbReference type="NCBI Taxonomy" id="315576"/>
    <lineage>
        <taxon>Eukaryota</taxon>
        <taxon>Metazoa</taxon>
        <taxon>Ecdysozoa</taxon>
        <taxon>Arthropoda</taxon>
        <taxon>Hexapoda</taxon>
        <taxon>Insecta</taxon>
        <taxon>Pterygota</taxon>
        <taxon>Neoptera</taxon>
        <taxon>Endopterygota</taxon>
        <taxon>Diptera</taxon>
        <taxon>Nematocera</taxon>
        <taxon>Chironomoidea</taxon>
        <taxon>Chironomidae</taxon>
        <taxon>Chironominae</taxon>
        <taxon>Chironomus</taxon>
    </lineage>
</organism>
<reference evidence="8" key="1">
    <citation type="submission" date="2022-01" db="EMBL/GenBank/DDBJ databases">
        <authorList>
            <person name="King R."/>
        </authorList>
    </citation>
    <scope>NUCLEOTIDE SEQUENCE</scope>
</reference>
<feature type="transmembrane region" description="Helical" evidence="6">
    <location>
        <begin position="166"/>
        <end position="193"/>
    </location>
</feature>
<dbReference type="Proteomes" id="UP001153620">
    <property type="component" value="Chromosome 3"/>
</dbReference>
<evidence type="ECO:0000256" key="4">
    <source>
        <dbReference type="ARBA" id="ARBA00023002"/>
    </source>
</evidence>
<dbReference type="Pfam" id="PF08022">
    <property type="entry name" value="FAD_binding_8"/>
    <property type="match status" value="1"/>
</dbReference>
<sequence length="600" mass="71849">MNATLDDDKEKLENIRNSAKKFFLRYILLMIFIIGILLVLSFSYYAYISYNDENEKFYYLKKIIGKGLYLSNATVLFINFLIIAIIFPVCRTFNTFIHKTFNRIFPYFSAIYMEKLKVVHQVFALSLIYISFIHIALHFTNAINFIKNYDAHHRDINWSRGHDDNVFRLMFLTPVGFSGWTMVACLIIMWIFSSRQMRNYFYNSFMGIHYIFFLFFIMLYYHPLSDVIKYQDNVKDSPPICDIYKSRDNETHAKEYVEKYCRSEPKFTAGRKNFWIWPTISLVVFFLDHLIRYFKRFFSPMKLVEVTLPTRNSIFLTFKINDNIALRPGQYILLQCENISTIEWHPFFITDFVIEPRKTIFTIAITVRGDWTAELYEKLFELKMYSEKSHKRKSNRSRRKYRATARKLNFIFDGPYSNHMESILSRERVVLIGQGIGITPFISIFNYVMKSTQPTIALKRIHLVWIARDIKQFTLFLSTLCELTQMFWDENKPDKFEVRFYLISSKRQSMFMDNYFCDDDGNYCSPEELFGNDVEFIMSRIYVDSPNWNFLFNYYTSLYGNKPINVYSCGSKSLNKDVRRACCKYNKHRFNFRFIHEAFS</sequence>
<keyword evidence="5 6" id="KW-0472">Membrane</keyword>
<dbReference type="Pfam" id="PF01794">
    <property type="entry name" value="Ferric_reduct"/>
    <property type="match status" value="1"/>
</dbReference>
<dbReference type="EMBL" id="OU895879">
    <property type="protein sequence ID" value="CAG9808615.1"/>
    <property type="molecule type" value="Genomic_DNA"/>
</dbReference>
<evidence type="ECO:0000259" key="7">
    <source>
        <dbReference type="PROSITE" id="PS51384"/>
    </source>
</evidence>
<dbReference type="Pfam" id="PF08030">
    <property type="entry name" value="NAD_binding_6"/>
    <property type="match status" value="1"/>
</dbReference>
<keyword evidence="2 6" id="KW-0812">Transmembrane</keyword>
<dbReference type="GO" id="GO:0043020">
    <property type="term" value="C:NADPH oxidase complex"/>
    <property type="evidence" value="ECO:0007669"/>
    <property type="project" value="TreeGrafter"/>
</dbReference>
<dbReference type="InterPro" id="IPR039261">
    <property type="entry name" value="FNR_nucleotide-bd"/>
</dbReference>